<evidence type="ECO:0000256" key="1">
    <source>
        <dbReference type="ARBA" id="ARBA00004418"/>
    </source>
</evidence>
<dbReference type="RefSeq" id="WP_162124129.1">
    <property type="nucleotide sequence ID" value="NZ_PDWK01000022.1"/>
</dbReference>
<feature type="region of interest" description="Disordered" evidence="8">
    <location>
        <begin position="20"/>
        <end position="44"/>
    </location>
</feature>
<dbReference type="PROSITE" id="PS51257">
    <property type="entry name" value="PROKAR_LIPOPROTEIN"/>
    <property type="match status" value="1"/>
</dbReference>
<dbReference type="PANTHER" id="PTHR35272:SF3">
    <property type="entry name" value="THIOL:DISULFIDE INTERCHANGE PROTEIN DSBC"/>
    <property type="match status" value="1"/>
</dbReference>
<feature type="compositionally biased region" description="Low complexity" evidence="8">
    <location>
        <begin position="33"/>
        <end position="44"/>
    </location>
</feature>
<evidence type="ECO:0000259" key="9">
    <source>
        <dbReference type="Pfam" id="PF10411"/>
    </source>
</evidence>
<keyword evidence="3 7" id="KW-0732">Signal</keyword>
<evidence type="ECO:0000313" key="11">
    <source>
        <dbReference type="EMBL" id="KAF1689362.1"/>
    </source>
</evidence>
<dbReference type="EMBL" id="PDWK01000022">
    <property type="protein sequence ID" value="KAF1689362.1"/>
    <property type="molecule type" value="Genomic_DNA"/>
</dbReference>
<feature type="signal peptide" evidence="7">
    <location>
        <begin position="1"/>
        <end position="19"/>
    </location>
</feature>
<dbReference type="AlphaFoldDB" id="A0A921TGB9"/>
<evidence type="ECO:0000256" key="7">
    <source>
        <dbReference type="RuleBase" id="RU364038"/>
    </source>
</evidence>
<evidence type="ECO:0000256" key="4">
    <source>
        <dbReference type="ARBA" id="ARBA00022764"/>
    </source>
</evidence>
<comment type="similarity">
    <text evidence="2 7">Belongs to the thioredoxin family. DsbC subfamily.</text>
</comment>
<reference evidence="11" key="1">
    <citation type="submission" date="2017-10" db="EMBL/GenBank/DDBJ databases">
        <title>Whole genome sequencing of members of genus Pseudoxanthomonas.</title>
        <authorList>
            <person name="Kumar S."/>
            <person name="Bansal K."/>
            <person name="Kaur A."/>
            <person name="Patil P."/>
            <person name="Sharma S."/>
            <person name="Patil P.B."/>
        </authorList>
    </citation>
    <scope>NUCLEOTIDE SEQUENCE</scope>
    <source>
        <strain evidence="11">DSM 22914</strain>
    </source>
</reference>
<organism evidence="11 12">
    <name type="scientific">Pseudoxanthomonas taiwanensis</name>
    <dbReference type="NCBI Taxonomy" id="176598"/>
    <lineage>
        <taxon>Bacteria</taxon>
        <taxon>Pseudomonadati</taxon>
        <taxon>Pseudomonadota</taxon>
        <taxon>Gammaproteobacteria</taxon>
        <taxon>Lysobacterales</taxon>
        <taxon>Lysobacteraceae</taxon>
        <taxon>Pseudoxanthomonas</taxon>
    </lineage>
</organism>
<keyword evidence="12" id="KW-1185">Reference proteome</keyword>
<dbReference type="SUPFAM" id="SSF52833">
    <property type="entry name" value="Thioredoxin-like"/>
    <property type="match status" value="1"/>
</dbReference>
<evidence type="ECO:0000256" key="3">
    <source>
        <dbReference type="ARBA" id="ARBA00022729"/>
    </source>
</evidence>
<proteinExistence type="inferred from homology"/>
<dbReference type="InterPro" id="IPR009094">
    <property type="entry name" value="DiS-bond_isomerase_DsbC/G_N_sf"/>
</dbReference>
<dbReference type="Proteomes" id="UP000717981">
    <property type="component" value="Unassembled WGS sequence"/>
</dbReference>
<dbReference type="PANTHER" id="PTHR35272">
    <property type="entry name" value="THIOL:DISULFIDE INTERCHANGE PROTEIN DSBC-RELATED"/>
    <property type="match status" value="1"/>
</dbReference>
<feature type="compositionally biased region" description="Pro residues" evidence="8">
    <location>
        <begin position="23"/>
        <end position="32"/>
    </location>
</feature>
<gene>
    <name evidence="11" type="ORF">CR938_05995</name>
</gene>
<dbReference type="Pfam" id="PF13098">
    <property type="entry name" value="Thioredoxin_2"/>
    <property type="match status" value="1"/>
</dbReference>
<evidence type="ECO:0000256" key="8">
    <source>
        <dbReference type="SAM" id="MobiDB-lite"/>
    </source>
</evidence>
<dbReference type="InterPro" id="IPR018950">
    <property type="entry name" value="DiS-bond_isomerase_DsbC/G_N"/>
</dbReference>
<dbReference type="SUPFAM" id="SSF54423">
    <property type="entry name" value="DsbC/DsbG N-terminal domain-like"/>
    <property type="match status" value="1"/>
</dbReference>
<protein>
    <recommendedName>
        <fullName evidence="7">Thiol:disulfide interchange protein</fullName>
    </recommendedName>
</protein>
<comment type="caution">
    <text evidence="11">The sequence shown here is derived from an EMBL/GenBank/DDBJ whole genome shotgun (WGS) entry which is preliminary data.</text>
</comment>
<evidence type="ECO:0000313" key="12">
    <source>
        <dbReference type="Proteomes" id="UP000717981"/>
    </source>
</evidence>
<comment type="subcellular location">
    <subcellularLocation>
        <location evidence="1 7">Periplasm</location>
    </subcellularLocation>
</comment>
<dbReference type="InterPro" id="IPR036249">
    <property type="entry name" value="Thioredoxin-like_sf"/>
</dbReference>
<dbReference type="OrthoDB" id="12976at2"/>
<keyword evidence="6 7" id="KW-0676">Redox-active center</keyword>
<sequence>MSRSFPPALLGAMSLGACAQPADPSPVQPSPAQPAAAARAAPAGSPEARVREALGQLMPGVQPDYVGAAPFPGFREILLDGQVLYVSDDGRYLMQGQPFDLQTRQPAASAGLMEYRRSLLASVPAGERIVFAPPNARYTVTVFTDIECGYCRRMHQDIAEYNRLGIAVEYLAFPRMGMASEGFRNMVSVWCAADRRKALTDAKSGKPVPRKDCTSPVAMHYTLGQRVGVTGTPAVFAPDGTQLGGYVPPAQLRAALDRLAGADGQAGGR</sequence>
<dbReference type="Gene3D" id="3.10.450.70">
    <property type="entry name" value="Disulphide bond isomerase, DsbC/G, N-terminal"/>
    <property type="match status" value="1"/>
</dbReference>
<evidence type="ECO:0000256" key="6">
    <source>
        <dbReference type="ARBA" id="ARBA00023284"/>
    </source>
</evidence>
<feature type="chain" id="PRO_5038163770" description="Thiol:disulfide interchange protein" evidence="7">
    <location>
        <begin position="20"/>
        <end position="269"/>
    </location>
</feature>
<evidence type="ECO:0000259" key="10">
    <source>
        <dbReference type="Pfam" id="PF13098"/>
    </source>
</evidence>
<comment type="function">
    <text evidence="7">Required for disulfide bond formation in some periplasmic proteins. Acts by transferring its disulfide bond to other proteins and is reduced in the process.</text>
</comment>
<dbReference type="GO" id="GO:0042597">
    <property type="term" value="C:periplasmic space"/>
    <property type="evidence" value="ECO:0007669"/>
    <property type="project" value="UniProtKB-SubCell"/>
</dbReference>
<evidence type="ECO:0000256" key="5">
    <source>
        <dbReference type="ARBA" id="ARBA00023157"/>
    </source>
</evidence>
<dbReference type="InterPro" id="IPR033954">
    <property type="entry name" value="DiS-bond_Isoase_DsbC/G"/>
</dbReference>
<dbReference type="Pfam" id="PF10411">
    <property type="entry name" value="DsbC_N"/>
    <property type="match status" value="1"/>
</dbReference>
<keyword evidence="4 7" id="KW-0574">Periplasm</keyword>
<dbReference type="Gene3D" id="3.40.30.10">
    <property type="entry name" value="Glutaredoxin"/>
    <property type="match status" value="1"/>
</dbReference>
<evidence type="ECO:0000256" key="2">
    <source>
        <dbReference type="ARBA" id="ARBA00009813"/>
    </source>
</evidence>
<feature type="domain" description="Thioredoxin-like fold" evidence="10">
    <location>
        <begin position="134"/>
        <end position="256"/>
    </location>
</feature>
<dbReference type="CDD" id="cd03020">
    <property type="entry name" value="DsbA_DsbC_DsbG"/>
    <property type="match status" value="1"/>
</dbReference>
<dbReference type="InterPro" id="IPR012336">
    <property type="entry name" value="Thioredoxin-like_fold"/>
</dbReference>
<feature type="domain" description="Disulphide bond isomerase DsbC/G N-terminal" evidence="9">
    <location>
        <begin position="43"/>
        <end position="105"/>
    </location>
</feature>
<keyword evidence="5" id="KW-1015">Disulfide bond</keyword>
<name>A0A921TGB9_9GAMM</name>
<dbReference type="InterPro" id="IPR051470">
    <property type="entry name" value="Thiol:disulfide_interchange"/>
</dbReference>
<accession>A0A921TGB9</accession>